<evidence type="ECO:0000256" key="1">
    <source>
        <dbReference type="ARBA" id="ARBA00022723"/>
    </source>
</evidence>
<feature type="compositionally biased region" description="Polar residues" evidence="4">
    <location>
        <begin position="364"/>
        <end position="405"/>
    </location>
</feature>
<dbReference type="EMBL" id="BQNB010016288">
    <property type="protein sequence ID" value="GJT50037.1"/>
    <property type="molecule type" value="Genomic_DNA"/>
</dbReference>
<keyword evidence="3" id="KW-0175">Coiled coil</keyword>
<keyword evidence="7" id="KW-1185">Reference proteome</keyword>
<keyword evidence="2" id="KW-0378">Hydrolase</keyword>
<dbReference type="InterPro" id="IPR013103">
    <property type="entry name" value="RVT_2"/>
</dbReference>
<dbReference type="SUPFAM" id="SSF56672">
    <property type="entry name" value="DNA/RNA polymerases"/>
    <property type="match status" value="1"/>
</dbReference>
<gene>
    <name evidence="6" type="ORF">Tco_0976194</name>
</gene>
<dbReference type="InterPro" id="IPR012337">
    <property type="entry name" value="RNaseH-like_sf"/>
</dbReference>
<feature type="region of interest" description="Disordered" evidence="4">
    <location>
        <begin position="344"/>
        <end position="405"/>
    </location>
</feature>
<protein>
    <submittedName>
        <fullName evidence="6">Retrovirus-related pol polyprotein from transposon TNT 1-94</fullName>
    </submittedName>
</protein>
<dbReference type="Pfam" id="PF07727">
    <property type="entry name" value="RVT_2"/>
    <property type="match status" value="1"/>
</dbReference>
<accession>A0ABQ5EHM7</accession>
<dbReference type="InterPro" id="IPR036397">
    <property type="entry name" value="RNaseH_sf"/>
</dbReference>
<dbReference type="InterPro" id="IPR039537">
    <property type="entry name" value="Retrotran_Ty1/copia-like"/>
</dbReference>
<dbReference type="Gene3D" id="3.30.420.10">
    <property type="entry name" value="Ribonuclease H-like superfamily/Ribonuclease H"/>
    <property type="match status" value="1"/>
</dbReference>
<reference evidence="6" key="1">
    <citation type="journal article" date="2022" name="Int. J. Mol. Sci.">
        <title>Draft Genome of Tanacetum Coccineum: Genomic Comparison of Closely Related Tanacetum-Family Plants.</title>
        <authorList>
            <person name="Yamashiro T."/>
            <person name="Shiraishi A."/>
            <person name="Nakayama K."/>
            <person name="Satake H."/>
        </authorList>
    </citation>
    <scope>NUCLEOTIDE SEQUENCE</scope>
</reference>
<dbReference type="Proteomes" id="UP001151760">
    <property type="component" value="Unassembled WGS sequence"/>
</dbReference>
<feature type="coiled-coil region" evidence="3">
    <location>
        <begin position="6"/>
        <end position="40"/>
    </location>
</feature>
<organism evidence="6 7">
    <name type="scientific">Tanacetum coccineum</name>
    <dbReference type="NCBI Taxonomy" id="301880"/>
    <lineage>
        <taxon>Eukaryota</taxon>
        <taxon>Viridiplantae</taxon>
        <taxon>Streptophyta</taxon>
        <taxon>Embryophyta</taxon>
        <taxon>Tracheophyta</taxon>
        <taxon>Spermatophyta</taxon>
        <taxon>Magnoliopsida</taxon>
        <taxon>eudicotyledons</taxon>
        <taxon>Gunneridae</taxon>
        <taxon>Pentapetalae</taxon>
        <taxon>asterids</taxon>
        <taxon>campanulids</taxon>
        <taxon>Asterales</taxon>
        <taxon>Asteraceae</taxon>
        <taxon>Asteroideae</taxon>
        <taxon>Anthemideae</taxon>
        <taxon>Anthemidinae</taxon>
        <taxon>Tanacetum</taxon>
    </lineage>
</organism>
<dbReference type="InterPro" id="IPR001584">
    <property type="entry name" value="Integrase_cat-core"/>
</dbReference>
<dbReference type="InterPro" id="IPR043502">
    <property type="entry name" value="DNA/RNA_pol_sf"/>
</dbReference>
<dbReference type="PANTHER" id="PTHR42648">
    <property type="entry name" value="TRANSPOSASE, PUTATIVE-RELATED"/>
    <property type="match status" value="1"/>
</dbReference>
<feature type="domain" description="Integrase catalytic" evidence="5">
    <location>
        <begin position="626"/>
        <end position="718"/>
    </location>
</feature>
<evidence type="ECO:0000313" key="7">
    <source>
        <dbReference type="Proteomes" id="UP001151760"/>
    </source>
</evidence>
<proteinExistence type="predicted"/>
<evidence type="ECO:0000256" key="2">
    <source>
        <dbReference type="ARBA" id="ARBA00022801"/>
    </source>
</evidence>
<dbReference type="SUPFAM" id="SSF53098">
    <property type="entry name" value="Ribonuclease H-like"/>
    <property type="match status" value="1"/>
</dbReference>
<evidence type="ECO:0000313" key="6">
    <source>
        <dbReference type="EMBL" id="GJT50037.1"/>
    </source>
</evidence>
<evidence type="ECO:0000256" key="4">
    <source>
        <dbReference type="SAM" id="MobiDB-lite"/>
    </source>
</evidence>
<evidence type="ECO:0000256" key="3">
    <source>
        <dbReference type="SAM" id="Coils"/>
    </source>
</evidence>
<dbReference type="PANTHER" id="PTHR42648:SF21">
    <property type="entry name" value="CYSTEINE-RICH RLK (RECEPTOR-LIKE PROTEIN KINASE) 8"/>
    <property type="match status" value="1"/>
</dbReference>
<reference evidence="6" key="2">
    <citation type="submission" date="2022-01" db="EMBL/GenBank/DDBJ databases">
        <authorList>
            <person name="Yamashiro T."/>
            <person name="Shiraishi A."/>
            <person name="Satake H."/>
            <person name="Nakayama K."/>
        </authorList>
    </citation>
    <scope>NUCLEOTIDE SEQUENCE</scope>
</reference>
<dbReference type="PROSITE" id="PS50994">
    <property type="entry name" value="INTEGRASE"/>
    <property type="match status" value="1"/>
</dbReference>
<name>A0ABQ5EHM7_9ASTR</name>
<keyword evidence="1" id="KW-0479">Metal-binding</keyword>
<evidence type="ECO:0000259" key="5">
    <source>
        <dbReference type="PROSITE" id="PS50994"/>
    </source>
</evidence>
<feature type="compositionally biased region" description="Low complexity" evidence="4">
    <location>
        <begin position="350"/>
        <end position="363"/>
    </location>
</feature>
<comment type="caution">
    <text evidence="6">The sequence shown here is derived from an EMBL/GenBank/DDBJ whole genome shotgun (WGS) entry which is preliminary data.</text>
</comment>
<sequence>MIDSQIDDMIREKLALKEQVDSLEQNVSKQIKEKECLLQTFTVFKNKSKEKEDKYMENEIDLEKKIKELDNILFKVGQSAQTVHMLTKPHAFYDNIHKEALGYQNPFYLRKAQRIKTTLYDGIVMSDKHVDMPVIDDEETLILLSEDFGKRFTPQQEMDAEQAFWLRISNPISKPSDASPVKREAPKELPKIRTTPDARTEENEDLKAQIQDQVFVITSLKNDLRKIKGKEIVDIAGKIPSANTIVPRMFKLDLEPLAPRLLQNREVHIDYLKYTQEQADILQKIVKQAKAEHPLDKELDFVCKNAQRIQELLVYVRDTCPNATNLSAKKVVVTPKNKVKKVRFDEPLTSSSKSKQVESSKTSDSNTPMLTSTGLKCSNSKCGSKLTGNKRNDRISQTPSRNMKNKLNANSDLNCATCKKSLFDDVHDKCLLDFVKNVTSHAKSAKKHKKQNIWKPMGHVFTEVGFKWKPTSRTFTIVGNSCPLTRITSANVVPHKNTTSHSVETQKPELKVYSRKPKNVKNVGSSKKAKIVESKNANHLEPNHTWGSNATDIPSSSSSVMIVRFENDHIARIIGYGDYQLGNIPISRVYYIEGLGHNLFSVGQFYDGDLEVAFRKNTCFIRNLEDNGTEFVNQTLCEFYENVGISHQTSVARIPQQNGVVERRNRTLIEADHTMLIFSKAPLFLWAKAINTACYTQNRLIIHRRYNKIPYELMQDKKPDLSFFHVFGALCYPTNDNDDLGKLDAKANIGSSSNVRQIHTTFEHLSIWTKDHPIANVIGNPSRSVSTRKQLQTDAMWCYFDAFLTSVEPKNFKQAMTEPSWINAMQEEIHEFQRLENKARLVAQGFRQEEGIDFEESFTPVARIEAIRIFIANAAHKNMMIYQMDVKMAFLNGELKEVVYVSQSEGFVDQDNPSHVYKLKMALYGLKQAPRARYDMLLSFLISQHFSKGVVDLTLFTRKAGKDLLLVQIYFDDLIFASTNIAMCNKFANQMTTKFKMSMMGQMSFFLGLQISPRGIFINQSKYAFEIVKKYGMLTSDYVDIPLVEKSKLDEDLQRTPIDATLYRGDLDNSTNNVLIPLDSWTSRLLVYRLPLSDLEREFRSSKKHFKSLSLDELRSPDFNLLSDKEYSEEEEEEEAMAKTMEELSINNTFSSGFDNEDANEHLEKVLEIVDLFHVPNITVD</sequence>